<dbReference type="AlphaFoldDB" id="A0A369W0N6"/>
<comment type="caution">
    <text evidence="9">The sequence shown here is derived from an EMBL/GenBank/DDBJ whole genome shotgun (WGS) entry which is preliminary data.</text>
</comment>
<evidence type="ECO:0000256" key="4">
    <source>
        <dbReference type="ARBA" id="ARBA00022692"/>
    </source>
</evidence>
<protein>
    <submittedName>
        <fullName evidence="9">ABC transporter permease subunit</fullName>
    </submittedName>
</protein>
<organism evidence="9 10">
    <name type="scientific">Pelagibacterium lacus</name>
    <dbReference type="NCBI Taxonomy" id="2282655"/>
    <lineage>
        <taxon>Bacteria</taxon>
        <taxon>Pseudomonadati</taxon>
        <taxon>Pseudomonadota</taxon>
        <taxon>Alphaproteobacteria</taxon>
        <taxon>Hyphomicrobiales</taxon>
        <taxon>Devosiaceae</taxon>
        <taxon>Pelagibacterium</taxon>
    </lineage>
</organism>
<dbReference type="OrthoDB" id="7957355at2"/>
<dbReference type="Gene3D" id="1.10.3720.10">
    <property type="entry name" value="MetI-like"/>
    <property type="match status" value="1"/>
</dbReference>
<feature type="domain" description="ABC transmembrane type-1" evidence="8">
    <location>
        <begin position="60"/>
        <end position="244"/>
    </location>
</feature>
<feature type="transmembrane region" description="Helical" evidence="7">
    <location>
        <begin position="12"/>
        <end position="30"/>
    </location>
</feature>
<evidence type="ECO:0000259" key="8">
    <source>
        <dbReference type="PROSITE" id="PS50928"/>
    </source>
</evidence>
<sequence>MVDRPSHINWRALVLPILVILGLEIGGHVLPLETEFWPVPSQIATAGWAALLNGSLLNATLETLTAATLGLLLGGSVGLAGGITLGLFPVANKLLTFSIEAVRPIPPTAIIPVALLVLGAGMTMEVSIVAFSAAWPILIFTRSAIQSVEPRLIEVSKVLCLGFFSRVWKIVLPAALPRIFVALRLAVAIALVVCVTVEVTANPIGLGYGMRVAQQALRPDLMFAYLVWIGVVGWSLNLLLTSLQKLLVWRQADEGR</sequence>
<evidence type="ECO:0000256" key="3">
    <source>
        <dbReference type="ARBA" id="ARBA00022475"/>
    </source>
</evidence>
<evidence type="ECO:0000256" key="1">
    <source>
        <dbReference type="ARBA" id="ARBA00004651"/>
    </source>
</evidence>
<accession>A0A369W0N6</accession>
<dbReference type="GO" id="GO:0055085">
    <property type="term" value="P:transmembrane transport"/>
    <property type="evidence" value="ECO:0007669"/>
    <property type="project" value="InterPro"/>
</dbReference>
<evidence type="ECO:0000313" key="10">
    <source>
        <dbReference type="Proteomes" id="UP000253759"/>
    </source>
</evidence>
<dbReference type="PANTHER" id="PTHR30151:SF38">
    <property type="entry name" value="ALIPHATIC SULFONATES TRANSPORT PERMEASE PROTEIN SSUC-RELATED"/>
    <property type="match status" value="1"/>
</dbReference>
<proteinExistence type="inferred from homology"/>
<evidence type="ECO:0000256" key="6">
    <source>
        <dbReference type="ARBA" id="ARBA00023136"/>
    </source>
</evidence>
<comment type="subcellular location">
    <subcellularLocation>
        <location evidence="1 7">Cell membrane</location>
        <topology evidence="1 7">Multi-pass membrane protein</topology>
    </subcellularLocation>
</comment>
<dbReference type="PANTHER" id="PTHR30151">
    <property type="entry name" value="ALKANE SULFONATE ABC TRANSPORTER-RELATED, MEMBRANE SUBUNIT"/>
    <property type="match status" value="1"/>
</dbReference>
<evidence type="ECO:0000256" key="2">
    <source>
        <dbReference type="ARBA" id="ARBA00022448"/>
    </source>
</evidence>
<dbReference type="GO" id="GO:0005886">
    <property type="term" value="C:plasma membrane"/>
    <property type="evidence" value="ECO:0007669"/>
    <property type="project" value="UniProtKB-SubCell"/>
</dbReference>
<keyword evidence="10" id="KW-1185">Reference proteome</keyword>
<comment type="similarity">
    <text evidence="7">Belongs to the binding-protein-dependent transport system permease family.</text>
</comment>
<dbReference type="EMBL" id="QQNH01000021">
    <property type="protein sequence ID" value="RDE08226.1"/>
    <property type="molecule type" value="Genomic_DNA"/>
</dbReference>
<dbReference type="Pfam" id="PF00528">
    <property type="entry name" value="BPD_transp_1"/>
    <property type="match status" value="1"/>
</dbReference>
<gene>
    <name evidence="9" type="ORF">DVH29_12775</name>
</gene>
<evidence type="ECO:0000313" key="9">
    <source>
        <dbReference type="EMBL" id="RDE08226.1"/>
    </source>
</evidence>
<feature type="transmembrane region" description="Helical" evidence="7">
    <location>
        <begin position="222"/>
        <end position="240"/>
    </location>
</feature>
<feature type="transmembrane region" description="Helical" evidence="7">
    <location>
        <begin position="69"/>
        <end position="90"/>
    </location>
</feature>
<name>A0A369W0N6_9HYPH</name>
<feature type="transmembrane region" description="Helical" evidence="7">
    <location>
        <begin position="182"/>
        <end position="201"/>
    </location>
</feature>
<keyword evidence="3" id="KW-1003">Cell membrane</keyword>
<evidence type="ECO:0000256" key="7">
    <source>
        <dbReference type="RuleBase" id="RU363032"/>
    </source>
</evidence>
<keyword evidence="5 7" id="KW-1133">Transmembrane helix</keyword>
<reference evidence="10" key="1">
    <citation type="submission" date="2018-07" db="EMBL/GenBank/DDBJ databases">
        <authorList>
            <person name="Liu B.-T."/>
            <person name="Du Z."/>
        </authorList>
    </citation>
    <scope>NUCLEOTIDE SEQUENCE [LARGE SCALE GENOMIC DNA]</scope>
    <source>
        <strain evidence="10">XYN52</strain>
    </source>
</reference>
<dbReference type="SUPFAM" id="SSF161098">
    <property type="entry name" value="MetI-like"/>
    <property type="match status" value="1"/>
</dbReference>
<dbReference type="Proteomes" id="UP000253759">
    <property type="component" value="Unassembled WGS sequence"/>
</dbReference>
<feature type="transmembrane region" description="Helical" evidence="7">
    <location>
        <begin position="110"/>
        <end position="138"/>
    </location>
</feature>
<dbReference type="InterPro" id="IPR000515">
    <property type="entry name" value="MetI-like"/>
</dbReference>
<dbReference type="PROSITE" id="PS50928">
    <property type="entry name" value="ABC_TM1"/>
    <property type="match status" value="1"/>
</dbReference>
<keyword evidence="6 7" id="KW-0472">Membrane</keyword>
<feature type="transmembrane region" description="Helical" evidence="7">
    <location>
        <begin position="36"/>
        <end position="57"/>
    </location>
</feature>
<dbReference type="InterPro" id="IPR035906">
    <property type="entry name" value="MetI-like_sf"/>
</dbReference>
<keyword evidence="2 7" id="KW-0813">Transport</keyword>
<dbReference type="CDD" id="cd06261">
    <property type="entry name" value="TM_PBP2"/>
    <property type="match status" value="1"/>
</dbReference>
<keyword evidence="4 7" id="KW-0812">Transmembrane</keyword>
<evidence type="ECO:0000256" key="5">
    <source>
        <dbReference type="ARBA" id="ARBA00022989"/>
    </source>
</evidence>